<dbReference type="Proteomes" id="UP000472335">
    <property type="component" value="Unassembled WGS sequence"/>
</dbReference>
<comment type="caution">
    <text evidence="1">The sequence shown here is derived from an EMBL/GenBank/DDBJ whole genome shotgun (WGS) entry which is preliminary data.</text>
</comment>
<gene>
    <name evidence="1" type="ORF">G5C60_34635</name>
</gene>
<evidence type="ECO:0000313" key="2">
    <source>
        <dbReference type="Proteomes" id="UP000472335"/>
    </source>
</evidence>
<reference evidence="1 2" key="1">
    <citation type="submission" date="2020-02" db="EMBL/GenBank/DDBJ databases">
        <title>Whole-genome analyses of novel actinobacteria.</title>
        <authorList>
            <person name="Sahin N."/>
            <person name="Gencbay T."/>
        </authorList>
    </citation>
    <scope>NUCLEOTIDE SEQUENCE [LARGE SCALE GENOMIC DNA]</scope>
    <source>
        <strain evidence="1 2">HC44</strain>
    </source>
</reference>
<dbReference type="EMBL" id="JAAKZY010000148">
    <property type="protein sequence ID" value="NGO12611.1"/>
    <property type="molecule type" value="Genomic_DNA"/>
</dbReference>
<dbReference type="InterPro" id="IPR018727">
    <property type="entry name" value="DUF2267"/>
</dbReference>
<protein>
    <submittedName>
        <fullName evidence="1">DUF2267 domain-containing protein</fullName>
    </submittedName>
</protein>
<accession>A0A6G4VF64</accession>
<dbReference type="AlphaFoldDB" id="A0A6G4VF64"/>
<proteinExistence type="predicted"/>
<organism evidence="1 2">
    <name type="scientific">Streptomyces scabichelini</name>
    <dbReference type="NCBI Taxonomy" id="2711217"/>
    <lineage>
        <taxon>Bacteria</taxon>
        <taxon>Bacillati</taxon>
        <taxon>Actinomycetota</taxon>
        <taxon>Actinomycetes</taxon>
        <taxon>Kitasatosporales</taxon>
        <taxon>Streptomycetaceae</taxon>
        <taxon>Streptomyces</taxon>
    </lineage>
</organism>
<dbReference type="Gene3D" id="1.10.490.110">
    <property type="entry name" value="Uncharacterized conserved protein DUF2267"/>
    <property type="match status" value="1"/>
</dbReference>
<sequence length="134" mass="14521">MQHDAFIGQVQARARLDSRGAAERATRASLETLAERVPASVAEKAAAQLPQEVGEHLRRVAYTPGEPYTGIRMDREEFFTRVAQRAGTTYPKALHEARCVIEVATEATDGTLATQIRPALDDDLAEILFAGSAG</sequence>
<dbReference type="InterPro" id="IPR038282">
    <property type="entry name" value="DUF2267_sf"/>
</dbReference>
<dbReference type="Pfam" id="PF10025">
    <property type="entry name" value="DUF2267"/>
    <property type="match status" value="1"/>
</dbReference>
<evidence type="ECO:0000313" key="1">
    <source>
        <dbReference type="EMBL" id="NGO12611.1"/>
    </source>
</evidence>
<keyword evidence="2" id="KW-1185">Reference proteome</keyword>
<dbReference type="RefSeq" id="WP_165265210.1">
    <property type="nucleotide sequence ID" value="NZ_JAAKZY010000148.1"/>
</dbReference>
<name>A0A6G4VF64_9ACTN</name>